<evidence type="ECO:0000313" key="3">
    <source>
        <dbReference type="Proteomes" id="UP000596661"/>
    </source>
</evidence>
<organism evidence="2 3">
    <name type="scientific">Cannabis sativa</name>
    <name type="common">Hemp</name>
    <name type="synonym">Marijuana</name>
    <dbReference type="NCBI Taxonomy" id="3483"/>
    <lineage>
        <taxon>Eukaryota</taxon>
        <taxon>Viridiplantae</taxon>
        <taxon>Streptophyta</taxon>
        <taxon>Embryophyta</taxon>
        <taxon>Tracheophyta</taxon>
        <taxon>Spermatophyta</taxon>
        <taxon>Magnoliopsida</taxon>
        <taxon>eudicotyledons</taxon>
        <taxon>Gunneridae</taxon>
        <taxon>Pentapetalae</taxon>
        <taxon>rosids</taxon>
        <taxon>fabids</taxon>
        <taxon>Rosales</taxon>
        <taxon>Cannabaceae</taxon>
        <taxon>Cannabis</taxon>
    </lineage>
</organism>
<dbReference type="Proteomes" id="UP000596661">
    <property type="component" value="Chromosome 6"/>
</dbReference>
<protein>
    <recommendedName>
        <fullName evidence="1">RNase H type-1 domain-containing protein</fullName>
    </recommendedName>
</protein>
<reference evidence="2" key="1">
    <citation type="submission" date="2018-11" db="EMBL/GenBank/DDBJ databases">
        <authorList>
            <person name="Grassa J C."/>
        </authorList>
    </citation>
    <scope>NUCLEOTIDE SEQUENCE [LARGE SCALE GENOMIC DNA]</scope>
</reference>
<dbReference type="CDD" id="cd06222">
    <property type="entry name" value="RNase_H_like"/>
    <property type="match status" value="1"/>
</dbReference>
<sequence>MRGLRFSYGGLLEIYSRLGVGSNVFSVWRSGPWDFCSDSMVFSDNLDLVKWTRNSSFHEGHSLEVPKIQHEISLLVADWSLVVPPSLDQQGLVPIPDVVKVPRDVPWTDVNVFVDAVIRGEFGIIVVLVLDRSSSVIEVATAKKKVSSPFVAELAAIHWGCCRILQMEWRNVSIFSDCQSVVNGLSAGFSPEWRAPGLFDITLNLLKLLPRCQLQWIPRRLNSGAHDLAAWAASNSCYKLFSPREVALFVATMNFGV</sequence>
<dbReference type="Gene3D" id="3.30.420.10">
    <property type="entry name" value="Ribonuclease H-like superfamily/Ribonuclease H"/>
    <property type="match status" value="1"/>
</dbReference>
<dbReference type="Pfam" id="PF13456">
    <property type="entry name" value="RVT_3"/>
    <property type="match status" value="1"/>
</dbReference>
<dbReference type="PANTHER" id="PTHR47074">
    <property type="entry name" value="BNAC02G40300D PROTEIN"/>
    <property type="match status" value="1"/>
</dbReference>
<keyword evidence="3" id="KW-1185">Reference proteome</keyword>
<evidence type="ECO:0000313" key="2">
    <source>
        <dbReference type="EnsemblPlants" id="cds.evm.model.06.957"/>
    </source>
</evidence>
<feature type="domain" description="RNase H type-1" evidence="1">
    <location>
        <begin position="125"/>
        <end position="232"/>
    </location>
</feature>
<dbReference type="InterPro" id="IPR044730">
    <property type="entry name" value="RNase_H-like_dom_plant"/>
</dbReference>
<dbReference type="GO" id="GO:0003676">
    <property type="term" value="F:nucleic acid binding"/>
    <property type="evidence" value="ECO:0007669"/>
    <property type="project" value="InterPro"/>
</dbReference>
<dbReference type="SUPFAM" id="SSF53098">
    <property type="entry name" value="Ribonuclease H-like"/>
    <property type="match status" value="1"/>
</dbReference>
<evidence type="ECO:0000259" key="1">
    <source>
        <dbReference type="Pfam" id="PF13456"/>
    </source>
</evidence>
<dbReference type="Gramene" id="evm.model.06.957">
    <property type="protein sequence ID" value="cds.evm.model.06.957"/>
    <property type="gene ID" value="evm.TU.06.957"/>
</dbReference>
<dbReference type="InterPro" id="IPR012337">
    <property type="entry name" value="RNaseH-like_sf"/>
</dbReference>
<reference evidence="2" key="2">
    <citation type="submission" date="2021-03" db="UniProtKB">
        <authorList>
            <consortium name="EnsemblPlants"/>
        </authorList>
    </citation>
    <scope>IDENTIFICATION</scope>
</reference>
<dbReference type="InterPro" id="IPR036397">
    <property type="entry name" value="RNaseH_sf"/>
</dbReference>
<proteinExistence type="predicted"/>
<accession>A0A803Q0P8</accession>
<dbReference type="GO" id="GO:0004523">
    <property type="term" value="F:RNA-DNA hybrid ribonuclease activity"/>
    <property type="evidence" value="ECO:0007669"/>
    <property type="project" value="InterPro"/>
</dbReference>
<dbReference type="InterPro" id="IPR052929">
    <property type="entry name" value="RNase_H-like_EbsB-rel"/>
</dbReference>
<dbReference type="EnsemblPlants" id="evm.model.06.957">
    <property type="protein sequence ID" value="cds.evm.model.06.957"/>
    <property type="gene ID" value="evm.TU.06.957"/>
</dbReference>
<dbReference type="PANTHER" id="PTHR47074:SF21">
    <property type="entry name" value="RNASE H TYPE-1 DOMAIN-CONTAINING PROTEIN"/>
    <property type="match status" value="1"/>
</dbReference>
<name>A0A803Q0P8_CANSA</name>
<dbReference type="EMBL" id="UZAU01000584">
    <property type="status" value="NOT_ANNOTATED_CDS"/>
    <property type="molecule type" value="Genomic_DNA"/>
</dbReference>
<dbReference type="InterPro" id="IPR002156">
    <property type="entry name" value="RNaseH_domain"/>
</dbReference>
<dbReference type="AlphaFoldDB" id="A0A803Q0P8"/>